<dbReference type="AlphaFoldDB" id="A0AAV7G8C6"/>
<gene>
    <name evidence="4" type="ORF">IEQ34_019268</name>
</gene>
<evidence type="ECO:0000313" key="5">
    <source>
        <dbReference type="Proteomes" id="UP000775213"/>
    </source>
</evidence>
<evidence type="ECO:0008006" key="6">
    <source>
        <dbReference type="Google" id="ProtNLM"/>
    </source>
</evidence>
<feature type="repeat" description="PPR" evidence="3">
    <location>
        <begin position="381"/>
        <end position="415"/>
    </location>
</feature>
<dbReference type="PANTHER" id="PTHR47447">
    <property type="entry name" value="OS03G0856100 PROTEIN"/>
    <property type="match status" value="1"/>
</dbReference>
<protein>
    <recommendedName>
        <fullName evidence="6">Pentatricopeptide repeat-containing protein</fullName>
    </recommendedName>
</protein>
<keyword evidence="5" id="KW-1185">Reference proteome</keyword>
<reference evidence="4 5" key="1">
    <citation type="journal article" date="2021" name="Hortic Res">
        <title>Chromosome-scale assembly of the Dendrobium chrysotoxum genome enhances the understanding of orchid evolution.</title>
        <authorList>
            <person name="Zhang Y."/>
            <person name="Zhang G.Q."/>
            <person name="Zhang D."/>
            <person name="Liu X.D."/>
            <person name="Xu X.Y."/>
            <person name="Sun W.H."/>
            <person name="Yu X."/>
            <person name="Zhu X."/>
            <person name="Wang Z.W."/>
            <person name="Zhao X."/>
            <person name="Zhong W.Y."/>
            <person name="Chen H."/>
            <person name="Yin W.L."/>
            <person name="Huang T."/>
            <person name="Niu S.C."/>
            <person name="Liu Z.J."/>
        </authorList>
    </citation>
    <scope>NUCLEOTIDE SEQUENCE [LARGE SCALE GENOMIC DNA]</scope>
    <source>
        <strain evidence="4">Lindl</strain>
    </source>
</reference>
<comment type="similarity">
    <text evidence="1">Belongs to the PPR family. P subfamily.</text>
</comment>
<feature type="repeat" description="PPR" evidence="3">
    <location>
        <begin position="276"/>
        <end position="310"/>
    </location>
</feature>
<feature type="repeat" description="PPR" evidence="3">
    <location>
        <begin position="132"/>
        <end position="166"/>
    </location>
</feature>
<evidence type="ECO:0000313" key="4">
    <source>
        <dbReference type="EMBL" id="KAH0451969.1"/>
    </source>
</evidence>
<dbReference type="Gene3D" id="1.25.40.10">
    <property type="entry name" value="Tetratricopeptide repeat domain"/>
    <property type="match status" value="4"/>
</dbReference>
<dbReference type="PANTHER" id="PTHR47447:SF21">
    <property type="entry name" value="PENTACOTRIPEPTIDE-REPEAT REGION OF PRORP DOMAIN-CONTAINING PROTEIN"/>
    <property type="match status" value="1"/>
</dbReference>
<dbReference type="Pfam" id="PF13041">
    <property type="entry name" value="PPR_2"/>
    <property type="match status" value="3"/>
</dbReference>
<accession>A0AAV7G8C6</accession>
<sequence length="453" mass="51699">MTFKVCEWMLYKSSFRPDVICYNLLIDAYGQKYNYKRAEAVYLQLLEAQCIPTEDTYALLIRAYCKYGLLEKADAVLAEMRERGVSPGAVAYNAYMDGLLKGRNIQKAVEASQSIMALKVFNEMKTEKCRPNICTFTALINAFAREGLCEKAEEVFEELQEAGLEPDVYAYNALMEAYSDATVVQVSHTRLQRFSLLCNTWDVNLTGLRITLWLMHMEGPVSMRLFHWPKSVVMDLIMLARYFEQNQYYFCQSTSSPSPDAEAIFEELKRRGMTPTMKSHMLLLSAYSKSGNIQKCEDIVNQMLKSGLRPDTFVLNSMLNAYGKMGQFGKMEEILHLMENGPFEADISTYNILINIYGRAGFFSRMEELFQSLVSKKMMADVVTWTSRMGAYSRKKQYYKCLEIFEEMVDAGCYPDGGTARVLLSSCSTDEEIAEVSVVIRAMHKDVKTVLSI</sequence>
<organism evidence="4 5">
    <name type="scientific">Dendrobium chrysotoxum</name>
    <name type="common">Orchid</name>
    <dbReference type="NCBI Taxonomy" id="161865"/>
    <lineage>
        <taxon>Eukaryota</taxon>
        <taxon>Viridiplantae</taxon>
        <taxon>Streptophyta</taxon>
        <taxon>Embryophyta</taxon>
        <taxon>Tracheophyta</taxon>
        <taxon>Spermatophyta</taxon>
        <taxon>Magnoliopsida</taxon>
        <taxon>Liliopsida</taxon>
        <taxon>Asparagales</taxon>
        <taxon>Orchidaceae</taxon>
        <taxon>Epidendroideae</taxon>
        <taxon>Malaxideae</taxon>
        <taxon>Dendrobiinae</taxon>
        <taxon>Dendrobium</taxon>
    </lineage>
</organism>
<feature type="repeat" description="PPR" evidence="3">
    <location>
        <begin position="346"/>
        <end position="380"/>
    </location>
</feature>
<evidence type="ECO:0000256" key="1">
    <source>
        <dbReference type="ARBA" id="ARBA00007626"/>
    </source>
</evidence>
<dbReference type="Pfam" id="PF01535">
    <property type="entry name" value="PPR"/>
    <property type="match status" value="1"/>
</dbReference>
<dbReference type="Pfam" id="PF13812">
    <property type="entry name" value="PPR_3"/>
    <property type="match status" value="1"/>
</dbReference>
<dbReference type="InterPro" id="IPR002885">
    <property type="entry name" value="PPR_rpt"/>
</dbReference>
<keyword evidence="2" id="KW-0677">Repeat</keyword>
<dbReference type="EMBL" id="JAGFBR010000017">
    <property type="protein sequence ID" value="KAH0451969.1"/>
    <property type="molecule type" value="Genomic_DNA"/>
</dbReference>
<feature type="repeat" description="PPR" evidence="3">
    <location>
        <begin position="18"/>
        <end position="52"/>
    </location>
</feature>
<dbReference type="Proteomes" id="UP000775213">
    <property type="component" value="Unassembled WGS sequence"/>
</dbReference>
<dbReference type="NCBIfam" id="TIGR00756">
    <property type="entry name" value="PPR"/>
    <property type="match status" value="7"/>
</dbReference>
<feature type="repeat" description="PPR" evidence="3">
    <location>
        <begin position="311"/>
        <end position="345"/>
    </location>
</feature>
<name>A0AAV7G8C6_DENCH</name>
<proteinExistence type="inferred from homology"/>
<evidence type="ECO:0000256" key="3">
    <source>
        <dbReference type="PROSITE-ProRule" id="PRU00708"/>
    </source>
</evidence>
<dbReference type="PROSITE" id="PS51375">
    <property type="entry name" value="PPR"/>
    <property type="match status" value="7"/>
</dbReference>
<dbReference type="InterPro" id="IPR011990">
    <property type="entry name" value="TPR-like_helical_dom_sf"/>
</dbReference>
<comment type="caution">
    <text evidence="4">The sequence shown here is derived from an EMBL/GenBank/DDBJ whole genome shotgun (WGS) entry which is preliminary data.</text>
</comment>
<feature type="repeat" description="PPR" evidence="3">
    <location>
        <begin position="53"/>
        <end position="87"/>
    </location>
</feature>
<evidence type="ECO:0000256" key="2">
    <source>
        <dbReference type="ARBA" id="ARBA00022737"/>
    </source>
</evidence>